<evidence type="ECO:0000256" key="4">
    <source>
        <dbReference type="ARBA" id="ARBA00023242"/>
    </source>
</evidence>
<dbReference type="PROSITE" id="PS00027">
    <property type="entry name" value="HOMEOBOX_1"/>
    <property type="match status" value="1"/>
</dbReference>
<dbReference type="GO" id="GO:0005634">
    <property type="term" value="C:nucleus"/>
    <property type="evidence" value="ECO:0007669"/>
    <property type="project" value="UniProtKB-SubCell"/>
</dbReference>
<evidence type="ECO:0000313" key="10">
    <source>
        <dbReference type="Proteomes" id="UP001054837"/>
    </source>
</evidence>
<dbReference type="InterPro" id="IPR001356">
    <property type="entry name" value="HD"/>
</dbReference>
<keyword evidence="10" id="KW-1185">Reference proteome</keyword>
<keyword evidence="4 5" id="KW-0539">Nucleus</keyword>
<reference evidence="9 10" key="1">
    <citation type="submission" date="2021-06" db="EMBL/GenBank/DDBJ databases">
        <title>Caerostris darwini draft genome.</title>
        <authorList>
            <person name="Kono N."/>
            <person name="Arakawa K."/>
        </authorList>
    </citation>
    <scope>NUCLEOTIDE SEQUENCE [LARGE SCALE GENOMIC DNA]</scope>
</reference>
<dbReference type="SMART" id="SM00389">
    <property type="entry name" value="HOX"/>
    <property type="match status" value="1"/>
</dbReference>
<evidence type="ECO:0000256" key="1">
    <source>
        <dbReference type="ARBA" id="ARBA00004123"/>
    </source>
</evidence>
<dbReference type="EMBL" id="BPLQ01002671">
    <property type="protein sequence ID" value="GIX94897.1"/>
    <property type="molecule type" value="Genomic_DNA"/>
</dbReference>
<dbReference type="CDD" id="cd00086">
    <property type="entry name" value="homeodomain"/>
    <property type="match status" value="1"/>
</dbReference>
<dbReference type="PRINTS" id="PR00024">
    <property type="entry name" value="HOMEOBOX"/>
</dbReference>
<keyword evidence="3 5" id="KW-0371">Homeobox</keyword>
<evidence type="ECO:0000256" key="6">
    <source>
        <dbReference type="RuleBase" id="RU000682"/>
    </source>
</evidence>
<evidence type="ECO:0000256" key="2">
    <source>
        <dbReference type="ARBA" id="ARBA00023125"/>
    </source>
</evidence>
<dbReference type="PANTHER" id="PTHR45664">
    <property type="entry name" value="PROTEIN ZERKNUELLT 1-RELATED"/>
    <property type="match status" value="1"/>
</dbReference>
<dbReference type="EMBL" id="BPLQ01002671">
    <property type="protein sequence ID" value="GIX94912.1"/>
    <property type="molecule type" value="Genomic_DNA"/>
</dbReference>
<dbReference type="AlphaFoldDB" id="A0AAV4PCB5"/>
<dbReference type="InterPro" id="IPR020479">
    <property type="entry name" value="HD_metazoa"/>
</dbReference>
<dbReference type="InterPro" id="IPR017970">
    <property type="entry name" value="Homeobox_CS"/>
</dbReference>
<keyword evidence="2 5" id="KW-0238">DNA-binding</keyword>
<comment type="caution">
    <text evidence="9">The sequence shown here is derived from an EMBL/GenBank/DDBJ whole genome shotgun (WGS) entry which is preliminary data.</text>
</comment>
<comment type="subcellular location">
    <subcellularLocation>
        <location evidence="1 5 6">Nucleus</location>
    </subcellularLocation>
</comment>
<dbReference type="Pfam" id="PF00046">
    <property type="entry name" value="Homeodomain"/>
    <property type="match status" value="1"/>
</dbReference>
<name>A0AAV4PCB5_9ARAC</name>
<feature type="DNA-binding region" description="Homeobox" evidence="5">
    <location>
        <begin position="146"/>
        <end position="205"/>
    </location>
</feature>
<sequence>MSKSFLMDALLNKTVTSVENSTIQNQSISDKSLWTSPSSVVLRPSLCLDPHVLCRGHLGISDYVQRSFFSYASTGIGHPSYYQEAARVSPTAFKTLLPTDVLTDKTLLQPEKHYPKMDNWSKRSLSTRKIETDSRDLSLPEDSKSNKRVRTAFSSTQLVELEREFASNIYLSRLRRIKIASYLRLSEKQVKIWFQNRRVKQKKHGKGDQHCQCIRSYKKAERHAVTSTVNSDWAISCSNNSVDQNEFECKSKPIEKEQLETANNSDS</sequence>
<dbReference type="Gene3D" id="1.10.10.60">
    <property type="entry name" value="Homeodomain-like"/>
    <property type="match status" value="1"/>
</dbReference>
<evidence type="ECO:0000256" key="5">
    <source>
        <dbReference type="PROSITE-ProRule" id="PRU00108"/>
    </source>
</evidence>
<dbReference type="GO" id="GO:0000978">
    <property type="term" value="F:RNA polymerase II cis-regulatory region sequence-specific DNA binding"/>
    <property type="evidence" value="ECO:0007669"/>
    <property type="project" value="TreeGrafter"/>
</dbReference>
<evidence type="ECO:0000256" key="3">
    <source>
        <dbReference type="ARBA" id="ARBA00023155"/>
    </source>
</evidence>
<gene>
    <name evidence="9" type="primary">GSX2</name>
    <name evidence="8" type="ORF">CDAR_560691</name>
    <name evidence="9" type="ORF">CDAR_560781</name>
</gene>
<dbReference type="InterPro" id="IPR009057">
    <property type="entry name" value="Homeodomain-like_sf"/>
</dbReference>
<feature type="domain" description="Homeobox" evidence="7">
    <location>
        <begin position="144"/>
        <end position="204"/>
    </location>
</feature>
<organism evidence="9 10">
    <name type="scientific">Caerostris darwini</name>
    <dbReference type="NCBI Taxonomy" id="1538125"/>
    <lineage>
        <taxon>Eukaryota</taxon>
        <taxon>Metazoa</taxon>
        <taxon>Ecdysozoa</taxon>
        <taxon>Arthropoda</taxon>
        <taxon>Chelicerata</taxon>
        <taxon>Arachnida</taxon>
        <taxon>Araneae</taxon>
        <taxon>Araneomorphae</taxon>
        <taxon>Entelegynae</taxon>
        <taxon>Araneoidea</taxon>
        <taxon>Araneidae</taxon>
        <taxon>Caerostris</taxon>
    </lineage>
</organism>
<dbReference type="PROSITE" id="PS50071">
    <property type="entry name" value="HOMEOBOX_2"/>
    <property type="match status" value="1"/>
</dbReference>
<accession>A0AAV4PCB5</accession>
<proteinExistence type="predicted"/>
<dbReference type="Proteomes" id="UP001054837">
    <property type="component" value="Unassembled WGS sequence"/>
</dbReference>
<evidence type="ECO:0000313" key="9">
    <source>
        <dbReference type="EMBL" id="GIX94912.1"/>
    </source>
</evidence>
<dbReference type="SUPFAM" id="SSF46689">
    <property type="entry name" value="Homeodomain-like"/>
    <property type="match status" value="1"/>
</dbReference>
<protein>
    <submittedName>
        <fullName evidence="9">GS homeobox 2</fullName>
    </submittedName>
</protein>
<evidence type="ECO:0000313" key="8">
    <source>
        <dbReference type="EMBL" id="GIX94897.1"/>
    </source>
</evidence>
<dbReference type="PANTHER" id="PTHR45664:SF20">
    <property type="entry name" value="AGAP001560-PA"/>
    <property type="match status" value="1"/>
</dbReference>
<evidence type="ECO:0000259" key="7">
    <source>
        <dbReference type="PROSITE" id="PS50071"/>
    </source>
</evidence>
<dbReference type="GO" id="GO:0000981">
    <property type="term" value="F:DNA-binding transcription factor activity, RNA polymerase II-specific"/>
    <property type="evidence" value="ECO:0007669"/>
    <property type="project" value="InterPro"/>
</dbReference>